<dbReference type="PROSITE" id="PS50830">
    <property type="entry name" value="TNASE_3"/>
    <property type="match status" value="1"/>
</dbReference>
<feature type="signal peptide" evidence="1">
    <location>
        <begin position="1"/>
        <end position="19"/>
    </location>
</feature>
<feature type="domain" description="TNase-like" evidence="2">
    <location>
        <begin position="25"/>
        <end position="133"/>
    </location>
</feature>
<dbReference type="InterPro" id="IPR035437">
    <property type="entry name" value="SNase_OB-fold_sf"/>
</dbReference>
<evidence type="ECO:0000313" key="4">
    <source>
        <dbReference type="Proteomes" id="UP000004848"/>
    </source>
</evidence>
<evidence type="ECO:0000313" key="3">
    <source>
        <dbReference type="EMBL" id="EAV44965.1"/>
    </source>
</evidence>
<dbReference type="AlphaFoldDB" id="A0NQA7"/>
<dbReference type="InterPro" id="IPR016071">
    <property type="entry name" value="Staphylococal_nuclease_OB-fold"/>
</dbReference>
<keyword evidence="3" id="KW-0378">Hydrolase</keyword>
<dbReference type="Pfam" id="PF00565">
    <property type="entry name" value="SNase"/>
    <property type="match status" value="1"/>
</dbReference>
<evidence type="ECO:0000259" key="2">
    <source>
        <dbReference type="PROSITE" id="PS50830"/>
    </source>
</evidence>
<gene>
    <name evidence="3" type="ORF">SIAM614_13158</name>
</gene>
<evidence type="ECO:0000256" key="1">
    <source>
        <dbReference type="SAM" id="SignalP"/>
    </source>
</evidence>
<dbReference type="Proteomes" id="UP000004848">
    <property type="component" value="Unassembled WGS sequence"/>
</dbReference>
<keyword evidence="3" id="KW-0255">Endonuclease</keyword>
<reference evidence="3 4" key="1">
    <citation type="submission" date="2006-05" db="EMBL/GenBank/DDBJ databases">
        <authorList>
            <person name="King G."/>
            <person name="Ferriera S."/>
            <person name="Johnson J."/>
            <person name="Kravitz S."/>
            <person name="Beeson K."/>
            <person name="Sutton G."/>
            <person name="Rogers Y.-H."/>
            <person name="Friedman R."/>
            <person name="Frazier M."/>
            <person name="Venter J.C."/>
        </authorList>
    </citation>
    <scope>NUCLEOTIDE SEQUENCE [LARGE SCALE GENOMIC DNA]</scope>
    <source>
        <strain evidence="4">ATCC 25650 / DSM 13394 / JCM 20685 / NBRC 16684 / NCIMB 2208 / IAM 12614 / B1</strain>
    </source>
</reference>
<dbReference type="EMBL" id="AAUW01000004">
    <property type="protein sequence ID" value="EAV44965.1"/>
    <property type="molecule type" value="Genomic_DNA"/>
</dbReference>
<comment type="caution">
    <text evidence="3">The sequence shown here is derived from an EMBL/GenBank/DDBJ whole genome shotgun (WGS) entry which is preliminary data.</text>
</comment>
<feature type="chain" id="PRO_5002628018" evidence="1">
    <location>
        <begin position="20"/>
        <end position="133"/>
    </location>
</feature>
<keyword evidence="3" id="KW-0540">Nuclease</keyword>
<name>A0NQA7_ROSAI</name>
<dbReference type="Gene3D" id="2.40.50.90">
    <property type="match status" value="1"/>
</dbReference>
<dbReference type="eggNOG" id="COG1525">
    <property type="taxonomic scope" value="Bacteria"/>
</dbReference>
<proteinExistence type="predicted"/>
<accession>A0NQA7</accession>
<dbReference type="SUPFAM" id="SSF50199">
    <property type="entry name" value="Staphylococcal nuclease"/>
    <property type="match status" value="1"/>
</dbReference>
<dbReference type="OrthoDB" id="9805504at2"/>
<protein>
    <submittedName>
        <fullName evidence="3">Putative endonuclease</fullName>
    </submittedName>
</protein>
<dbReference type="RefSeq" id="WP_006933108.1">
    <property type="nucleotide sequence ID" value="NZ_AAUW01000004.1"/>
</dbReference>
<dbReference type="GO" id="GO:0004519">
    <property type="term" value="F:endonuclease activity"/>
    <property type="evidence" value="ECO:0007669"/>
    <property type="project" value="UniProtKB-KW"/>
</dbReference>
<keyword evidence="1" id="KW-0732">Signal</keyword>
<sequence length="133" mass="15106">MRLATLLIIGILMPSLAQARDCGLFEYRAIVTGVYDGDSVTADVFLGMDTWRHNTKLRLLGVDTPEIKSASRTQAIIARDQLRDLILGKEIRLCTDEDKTGKYGRYLAWIYLDNINVNAWLKMRKLGKPYKAN</sequence>
<dbReference type="GeneID" id="68850351"/>
<organism evidence="3 4">
    <name type="scientific">Roseibium aggregatum (strain ATCC 25650 / DSM 13394 / JCM 20685 / NBRC 16684 / NCIMB 2208 / IAM 12614 / B1)</name>
    <name type="common">Stappia aggregata</name>
    <dbReference type="NCBI Taxonomy" id="384765"/>
    <lineage>
        <taxon>Bacteria</taxon>
        <taxon>Pseudomonadati</taxon>
        <taxon>Pseudomonadota</taxon>
        <taxon>Alphaproteobacteria</taxon>
        <taxon>Hyphomicrobiales</taxon>
        <taxon>Stappiaceae</taxon>
        <taxon>Roseibium</taxon>
    </lineage>
</organism>